<organism evidence="9 10">
    <name type="scientific">Megamonas hypermegale</name>
    <dbReference type="NCBI Taxonomy" id="158847"/>
    <lineage>
        <taxon>Bacteria</taxon>
        <taxon>Bacillati</taxon>
        <taxon>Bacillota</taxon>
        <taxon>Negativicutes</taxon>
        <taxon>Selenomonadales</taxon>
        <taxon>Selenomonadaceae</taxon>
        <taxon>Megamonas</taxon>
    </lineage>
</organism>
<dbReference type="SUPFAM" id="SSF103473">
    <property type="entry name" value="MFS general substrate transporter"/>
    <property type="match status" value="1"/>
</dbReference>
<name>A0A239T844_9FIRM</name>
<feature type="transmembrane region" description="Helical" evidence="7">
    <location>
        <begin position="340"/>
        <end position="358"/>
    </location>
</feature>
<keyword evidence="4 7" id="KW-0812">Transmembrane</keyword>
<comment type="subcellular location">
    <subcellularLocation>
        <location evidence="1">Cell membrane</location>
        <topology evidence="1">Multi-pass membrane protein</topology>
    </subcellularLocation>
</comment>
<feature type="transmembrane region" description="Helical" evidence="7">
    <location>
        <begin position="209"/>
        <end position="229"/>
    </location>
</feature>
<dbReference type="GeneID" id="78506158"/>
<dbReference type="PROSITE" id="PS50850">
    <property type="entry name" value="MFS"/>
    <property type="match status" value="1"/>
</dbReference>
<feature type="transmembrane region" description="Helical" evidence="7">
    <location>
        <begin position="241"/>
        <end position="261"/>
    </location>
</feature>
<feature type="transmembrane region" description="Helical" evidence="7">
    <location>
        <begin position="297"/>
        <end position="320"/>
    </location>
</feature>
<dbReference type="CDD" id="cd17324">
    <property type="entry name" value="MFS_NepI_like"/>
    <property type="match status" value="1"/>
</dbReference>
<dbReference type="EMBL" id="LT906446">
    <property type="protein sequence ID" value="SNU93910.1"/>
    <property type="molecule type" value="Genomic_DNA"/>
</dbReference>
<evidence type="ECO:0000259" key="8">
    <source>
        <dbReference type="PROSITE" id="PS50850"/>
    </source>
</evidence>
<evidence type="ECO:0000313" key="10">
    <source>
        <dbReference type="Proteomes" id="UP000215383"/>
    </source>
</evidence>
<feature type="transmembrane region" description="Helical" evidence="7">
    <location>
        <begin position="101"/>
        <end position="122"/>
    </location>
</feature>
<dbReference type="InterPro" id="IPR011701">
    <property type="entry name" value="MFS"/>
</dbReference>
<evidence type="ECO:0000256" key="2">
    <source>
        <dbReference type="ARBA" id="ARBA00022448"/>
    </source>
</evidence>
<dbReference type="eggNOG" id="COG2814">
    <property type="taxonomic scope" value="Bacteria"/>
</dbReference>
<keyword evidence="2" id="KW-0813">Transport</keyword>
<proteinExistence type="predicted"/>
<keyword evidence="5 7" id="KW-1133">Transmembrane helix</keyword>
<gene>
    <name evidence="9" type="primary">pbuE_1</name>
    <name evidence="9" type="ORF">SAMEA4364220_00112</name>
</gene>
<feature type="transmembrane region" description="Helical" evidence="7">
    <location>
        <begin position="43"/>
        <end position="67"/>
    </location>
</feature>
<dbReference type="AlphaFoldDB" id="A0A239T844"/>
<feature type="domain" description="Major facilitator superfamily (MFS) profile" evidence="8">
    <location>
        <begin position="10"/>
        <end position="394"/>
    </location>
</feature>
<evidence type="ECO:0000256" key="7">
    <source>
        <dbReference type="SAM" id="Phobius"/>
    </source>
</evidence>
<dbReference type="Proteomes" id="UP000215383">
    <property type="component" value="Chromosome 1"/>
</dbReference>
<evidence type="ECO:0000313" key="9">
    <source>
        <dbReference type="EMBL" id="SNU93910.1"/>
    </source>
</evidence>
<dbReference type="RefSeq" id="WP_036254565.1">
    <property type="nucleotide sequence ID" value="NZ_LT906446.1"/>
</dbReference>
<accession>A0A239T844</accession>
<dbReference type="InterPro" id="IPR036259">
    <property type="entry name" value="MFS_trans_sf"/>
</dbReference>
<dbReference type="GO" id="GO:0005886">
    <property type="term" value="C:plasma membrane"/>
    <property type="evidence" value="ECO:0007669"/>
    <property type="project" value="UniProtKB-SubCell"/>
</dbReference>
<feature type="transmembrane region" description="Helical" evidence="7">
    <location>
        <begin position="162"/>
        <end position="181"/>
    </location>
</feature>
<protein>
    <submittedName>
        <fullName evidence="9">Purine efflux pump PbuE</fullName>
    </submittedName>
</protein>
<keyword evidence="3" id="KW-1003">Cell membrane</keyword>
<dbReference type="InterPro" id="IPR020846">
    <property type="entry name" value="MFS_dom"/>
</dbReference>
<feature type="transmembrane region" description="Helical" evidence="7">
    <location>
        <begin position="273"/>
        <end position="291"/>
    </location>
</feature>
<dbReference type="GO" id="GO:0022857">
    <property type="term" value="F:transmembrane transporter activity"/>
    <property type="evidence" value="ECO:0007669"/>
    <property type="project" value="InterPro"/>
</dbReference>
<evidence type="ECO:0000256" key="1">
    <source>
        <dbReference type="ARBA" id="ARBA00004651"/>
    </source>
</evidence>
<evidence type="ECO:0000256" key="5">
    <source>
        <dbReference type="ARBA" id="ARBA00022989"/>
    </source>
</evidence>
<reference evidence="9 10" key="1">
    <citation type="submission" date="2017-06" db="EMBL/GenBank/DDBJ databases">
        <authorList>
            <consortium name="Pathogen Informatics"/>
        </authorList>
    </citation>
    <scope>NUCLEOTIDE SEQUENCE [LARGE SCALE GENOMIC DNA]</scope>
    <source>
        <strain evidence="9 10">NCTC10570</strain>
    </source>
</reference>
<keyword evidence="6 7" id="KW-0472">Membrane</keyword>
<evidence type="ECO:0000256" key="3">
    <source>
        <dbReference type="ARBA" id="ARBA00022475"/>
    </source>
</evidence>
<dbReference type="InterPro" id="IPR050189">
    <property type="entry name" value="MFS_Efflux_Transporters"/>
</dbReference>
<sequence>MTGEKSFTLPVFALILLSFILGTSEFVIIGILPDIAAGIDCSIVMIGNLISFFAIAYAIGTPLVTACLSQYNRYYLLIGLTAIFILSNIMCGLAVNYTMLLVSRIIIAIVSGTVLGISMTFPNELVSVRNRPKVISWIFSGFSVAAVFGVPFGTFLSQMINWRSTFIFLSVFSFIVLVLLWRSLPNVEAGKKSNLLHQFALFKSQRIQLGMVVLVCSFAGTYTMYTYLTPILQNNLHIPDMYISLVLSLFGFCTIISNLGSGRLAGIGGIRKLPIVYIVQGIALFAIPFTVNVASVGLVNIMILGVTMYLHNASLQIFFLNTASLERPEAFTLASSLNPISANIGIALGSAGGSLIVMVADMPYVGFGGVIFMLIALFVNLKLLHIMADIKKRPHISRS</sequence>
<feature type="transmembrane region" description="Helical" evidence="7">
    <location>
        <begin position="134"/>
        <end position="156"/>
    </location>
</feature>
<dbReference type="PANTHER" id="PTHR43124:SF3">
    <property type="entry name" value="CHLORAMPHENICOL EFFLUX PUMP RV0191"/>
    <property type="match status" value="1"/>
</dbReference>
<feature type="transmembrane region" description="Helical" evidence="7">
    <location>
        <begin position="7"/>
        <end position="31"/>
    </location>
</feature>
<evidence type="ECO:0000256" key="6">
    <source>
        <dbReference type="ARBA" id="ARBA00023136"/>
    </source>
</evidence>
<feature type="transmembrane region" description="Helical" evidence="7">
    <location>
        <begin position="74"/>
        <end position="95"/>
    </location>
</feature>
<keyword evidence="10" id="KW-1185">Reference proteome</keyword>
<feature type="transmembrane region" description="Helical" evidence="7">
    <location>
        <begin position="364"/>
        <end position="384"/>
    </location>
</feature>
<dbReference type="PANTHER" id="PTHR43124">
    <property type="entry name" value="PURINE EFFLUX PUMP PBUE"/>
    <property type="match status" value="1"/>
</dbReference>
<dbReference type="Gene3D" id="1.20.1250.20">
    <property type="entry name" value="MFS general substrate transporter like domains"/>
    <property type="match status" value="1"/>
</dbReference>
<dbReference type="Pfam" id="PF07690">
    <property type="entry name" value="MFS_1"/>
    <property type="match status" value="1"/>
</dbReference>
<evidence type="ECO:0000256" key="4">
    <source>
        <dbReference type="ARBA" id="ARBA00022692"/>
    </source>
</evidence>